<protein>
    <submittedName>
        <fullName evidence="2">Uncharacterized protein</fullName>
    </submittedName>
</protein>
<reference evidence="2" key="1">
    <citation type="submission" date="2024-02" db="EMBL/GenBank/DDBJ databases">
        <authorList>
            <consortium name="ELIXIR-Norway"/>
            <consortium name="Elixir Norway"/>
        </authorList>
    </citation>
    <scope>NUCLEOTIDE SEQUENCE</scope>
</reference>
<feature type="region of interest" description="Disordered" evidence="1">
    <location>
        <begin position="27"/>
        <end position="61"/>
    </location>
</feature>
<name>A0ABP0TZ20_9BRYO</name>
<evidence type="ECO:0000256" key="1">
    <source>
        <dbReference type="SAM" id="MobiDB-lite"/>
    </source>
</evidence>
<sequence length="135" mass="14959">MRVACQTTPRKAVVPLFPSQVPRDDTLVSGGGEDEIGVVKRAGDGHHPARMPLKSPPQHKRLSHNADALLPHRLFSFRLSSPSLSGEAWANSKRSILVLFYSSSVPRQQRTRVTSYNHKQRGLLPTGEKVSFLKP</sequence>
<dbReference type="EMBL" id="OZ019909">
    <property type="protein sequence ID" value="CAK9208959.1"/>
    <property type="molecule type" value="Genomic_DNA"/>
</dbReference>
<keyword evidence="3" id="KW-1185">Reference proteome</keyword>
<dbReference type="Proteomes" id="UP001497512">
    <property type="component" value="Chromosome 17"/>
</dbReference>
<evidence type="ECO:0000313" key="2">
    <source>
        <dbReference type="EMBL" id="CAK9208959.1"/>
    </source>
</evidence>
<proteinExistence type="predicted"/>
<gene>
    <name evidence="2" type="ORF">CSSPTR1EN2_LOCUS9444</name>
</gene>
<evidence type="ECO:0000313" key="3">
    <source>
        <dbReference type="Proteomes" id="UP001497512"/>
    </source>
</evidence>
<feature type="compositionally biased region" description="Basic and acidic residues" evidence="1">
    <location>
        <begin position="37"/>
        <end position="47"/>
    </location>
</feature>
<organism evidence="2 3">
    <name type="scientific">Sphagnum troendelagicum</name>
    <dbReference type="NCBI Taxonomy" id="128251"/>
    <lineage>
        <taxon>Eukaryota</taxon>
        <taxon>Viridiplantae</taxon>
        <taxon>Streptophyta</taxon>
        <taxon>Embryophyta</taxon>
        <taxon>Bryophyta</taxon>
        <taxon>Sphagnophytina</taxon>
        <taxon>Sphagnopsida</taxon>
        <taxon>Sphagnales</taxon>
        <taxon>Sphagnaceae</taxon>
        <taxon>Sphagnum</taxon>
    </lineage>
</organism>
<accession>A0ABP0TZ20</accession>